<protein>
    <submittedName>
        <fullName evidence="1">Uncharacterized protein</fullName>
    </submittedName>
</protein>
<dbReference type="Proteomes" id="UP000828048">
    <property type="component" value="Chromosome 6"/>
</dbReference>
<sequence>MASSSTPPPPAEETESRNWAELPRDVTAMILKKVGVVDILQSAQKVCMAWRSISKDPALWRSIDMRNCGDDLWDDMAFDVEKMATHAIDRSCGQLLEFTFGGFGSDELLRYIGERASQLRRLQLVYPYSISDEGLIEAARKLPLLEELHIYYGFLSKEALLNVGRCCPLLKSLKFNNRGFRAPHMEYDDEALAIAETMPGLHQLQLFGNNLTNDGLKAILDGCPNLESLDLRHCFNVNLGGTLGRRCSEQIKHLRRPHDSTDDLMFLIMGSSFSTTNILYRCNSSSGGGKLHPTGIFSANICSFGRRYL</sequence>
<dbReference type="EMBL" id="CM037156">
    <property type="protein sequence ID" value="KAH7838849.1"/>
    <property type="molecule type" value="Genomic_DNA"/>
</dbReference>
<organism evidence="1 2">
    <name type="scientific">Vaccinium darrowii</name>
    <dbReference type="NCBI Taxonomy" id="229202"/>
    <lineage>
        <taxon>Eukaryota</taxon>
        <taxon>Viridiplantae</taxon>
        <taxon>Streptophyta</taxon>
        <taxon>Embryophyta</taxon>
        <taxon>Tracheophyta</taxon>
        <taxon>Spermatophyta</taxon>
        <taxon>Magnoliopsida</taxon>
        <taxon>eudicotyledons</taxon>
        <taxon>Gunneridae</taxon>
        <taxon>Pentapetalae</taxon>
        <taxon>asterids</taxon>
        <taxon>Ericales</taxon>
        <taxon>Ericaceae</taxon>
        <taxon>Vaccinioideae</taxon>
        <taxon>Vaccinieae</taxon>
        <taxon>Vaccinium</taxon>
    </lineage>
</organism>
<comment type="caution">
    <text evidence="1">The sequence shown here is derived from an EMBL/GenBank/DDBJ whole genome shotgun (WGS) entry which is preliminary data.</text>
</comment>
<accession>A0ACB7XDT6</accession>
<gene>
    <name evidence="1" type="ORF">Vadar_031907</name>
</gene>
<evidence type="ECO:0000313" key="1">
    <source>
        <dbReference type="EMBL" id="KAH7838849.1"/>
    </source>
</evidence>
<keyword evidence="2" id="KW-1185">Reference proteome</keyword>
<reference evidence="1 2" key="1">
    <citation type="journal article" date="2021" name="Hortic Res">
        <title>High-quality reference genome and annotation aids understanding of berry development for evergreen blueberry (Vaccinium darrowii).</title>
        <authorList>
            <person name="Yu J."/>
            <person name="Hulse-Kemp A.M."/>
            <person name="Babiker E."/>
            <person name="Staton M."/>
        </authorList>
    </citation>
    <scope>NUCLEOTIDE SEQUENCE [LARGE SCALE GENOMIC DNA]</scope>
    <source>
        <strain evidence="2">cv. NJ 8807/NJ 8810</strain>
        <tissue evidence="1">Young leaf</tissue>
    </source>
</reference>
<evidence type="ECO:0000313" key="2">
    <source>
        <dbReference type="Proteomes" id="UP000828048"/>
    </source>
</evidence>
<proteinExistence type="predicted"/>
<name>A0ACB7XDT6_9ERIC</name>